<evidence type="ECO:0000313" key="1">
    <source>
        <dbReference type="EMBL" id="KGA93733.1"/>
    </source>
</evidence>
<dbReference type="AlphaFoldDB" id="A0A094W892"/>
<dbReference type="PATRIC" id="fig|178606.4.peg.1445"/>
<protein>
    <submittedName>
        <fullName evidence="1">Uncharacterized protein</fullName>
    </submittedName>
</protein>
<sequence length="63" mass="7015">MKNFGKNDTIVRIKTLPFLNGFPGHHDEAGDRLSLPLRMASLLLWQTSLMGGRETGRLAFGQC</sequence>
<dbReference type="EMBL" id="JPGK01000005">
    <property type="protein sequence ID" value="KGA93733.1"/>
    <property type="molecule type" value="Genomic_DNA"/>
</dbReference>
<name>A0A094W892_9BACT</name>
<accession>A0A094W892</accession>
<proteinExistence type="predicted"/>
<comment type="caution">
    <text evidence="1">The sequence shown here is derived from an EMBL/GenBank/DDBJ whole genome shotgun (WGS) entry which is preliminary data.</text>
</comment>
<gene>
    <name evidence="1" type="ORF">LptCag_1443</name>
</gene>
<reference evidence="1 2" key="1">
    <citation type="submission" date="2014-06" db="EMBL/GenBank/DDBJ databases">
        <title>Draft genome sequence of iron oxidizing acidophile Leptospirillum ferriphilum DSM14647.</title>
        <authorList>
            <person name="Cardenas J.P."/>
            <person name="Lazcano M."/>
            <person name="Ossandon F.J."/>
            <person name="Corbett M."/>
            <person name="Holmes D.S."/>
            <person name="Watkin E."/>
        </authorList>
    </citation>
    <scope>NUCLEOTIDE SEQUENCE [LARGE SCALE GENOMIC DNA]</scope>
    <source>
        <strain evidence="1 2">DSM 14647</strain>
    </source>
</reference>
<organism evidence="1 2">
    <name type="scientific">Leptospirillum ferriphilum</name>
    <dbReference type="NCBI Taxonomy" id="178606"/>
    <lineage>
        <taxon>Bacteria</taxon>
        <taxon>Pseudomonadati</taxon>
        <taxon>Nitrospirota</taxon>
        <taxon>Nitrospiria</taxon>
        <taxon>Nitrospirales</taxon>
        <taxon>Nitrospiraceae</taxon>
        <taxon>Leptospirillum</taxon>
    </lineage>
</organism>
<evidence type="ECO:0000313" key="2">
    <source>
        <dbReference type="Proteomes" id="UP000029452"/>
    </source>
</evidence>
<dbReference type="Proteomes" id="UP000029452">
    <property type="component" value="Unassembled WGS sequence"/>
</dbReference>